<feature type="region of interest" description="Disordered" evidence="1">
    <location>
        <begin position="1"/>
        <end position="62"/>
    </location>
</feature>
<feature type="compositionally biased region" description="Basic residues" evidence="1">
    <location>
        <begin position="380"/>
        <end position="393"/>
    </location>
</feature>
<feature type="compositionally biased region" description="Basic and acidic residues" evidence="1">
    <location>
        <begin position="273"/>
        <end position="298"/>
    </location>
</feature>
<feature type="compositionally biased region" description="Basic and acidic residues" evidence="1">
    <location>
        <begin position="309"/>
        <end position="329"/>
    </location>
</feature>
<feature type="compositionally biased region" description="Gly residues" evidence="1">
    <location>
        <begin position="220"/>
        <end position="232"/>
    </location>
</feature>
<reference evidence="2 3" key="1">
    <citation type="submission" date="2020-05" db="EMBL/GenBank/DDBJ databases">
        <title>WGS assembly of Panicum virgatum.</title>
        <authorList>
            <person name="Lovell J.T."/>
            <person name="Jenkins J."/>
            <person name="Shu S."/>
            <person name="Juenger T.E."/>
            <person name="Schmutz J."/>
        </authorList>
    </citation>
    <scope>NUCLEOTIDE SEQUENCE [LARGE SCALE GENOMIC DNA]</scope>
    <source>
        <strain evidence="3">cv. AP13</strain>
    </source>
</reference>
<gene>
    <name evidence="2" type="ORF">PVAP13_2NG507403</name>
</gene>
<name>A0A8T0VKB5_PANVG</name>
<comment type="caution">
    <text evidence="2">The sequence shown here is derived from an EMBL/GenBank/DDBJ whole genome shotgun (WGS) entry which is preliminary data.</text>
</comment>
<evidence type="ECO:0000313" key="3">
    <source>
        <dbReference type="Proteomes" id="UP000823388"/>
    </source>
</evidence>
<feature type="compositionally biased region" description="Gly residues" evidence="1">
    <location>
        <begin position="464"/>
        <end position="485"/>
    </location>
</feature>
<proteinExistence type="predicted"/>
<dbReference type="EMBL" id="CM029040">
    <property type="protein sequence ID" value="KAG2637231.1"/>
    <property type="molecule type" value="Genomic_DNA"/>
</dbReference>
<evidence type="ECO:0000256" key="1">
    <source>
        <dbReference type="SAM" id="MobiDB-lite"/>
    </source>
</evidence>
<organism evidence="2 3">
    <name type="scientific">Panicum virgatum</name>
    <name type="common">Blackwell switchgrass</name>
    <dbReference type="NCBI Taxonomy" id="38727"/>
    <lineage>
        <taxon>Eukaryota</taxon>
        <taxon>Viridiplantae</taxon>
        <taxon>Streptophyta</taxon>
        <taxon>Embryophyta</taxon>
        <taxon>Tracheophyta</taxon>
        <taxon>Spermatophyta</taxon>
        <taxon>Magnoliopsida</taxon>
        <taxon>Liliopsida</taxon>
        <taxon>Poales</taxon>
        <taxon>Poaceae</taxon>
        <taxon>PACMAD clade</taxon>
        <taxon>Panicoideae</taxon>
        <taxon>Panicodae</taxon>
        <taxon>Paniceae</taxon>
        <taxon>Panicinae</taxon>
        <taxon>Panicum</taxon>
        <taxon>Panicum sect. Hiantes</taxon>
    </lineage>
</organism>
<feature type="region of interest" description="Disordered" evidence="1">
    <location>
        <begin position="112"/>
        <end position="420"/>
    </location>
</feature>
<dbReference type="Proteomes" id="UP000823388">
    <property type="component" value="Chromosome 2N"/>
</dbReference>
<feature type="compositionally biased region" description="Basic and acidic residues" evidence="1">
    <location>
        <begin position="345"/>
        <end position="354"/>
    </location>
</feature>
<evidence type="ECO:0000313" key="2">
    <source>
        <dbReference type="EMBL" id="KAG2637231.1"/>
    </source>
</evidence>
<feature type="region of interest" description="Disordered" evidence="1">
    <location>
        <begin position="443"/>
        <end position="491"/>
    </location>
</feature>
<sequence length="491" mass="48771">MSRGGDEGETAIGAEESAISGAVEEPEPGASSAATPRGKGVAGRGGDQPPAQRGKPGMEAERWRWAVAGGTVGEAVTGAPTTVAAKGVAAIRGEVIPDETPEAAFYGRTRVGSGQGGAASGGVARQRSGGERTASAKECAGGGMNGRAARAASDGTSRQIEGARAAARGAHGGVQGGRQPWRRSGQTTWERRRPGRGVTSHVTRHSGACNSLKIRYGHGAARGGGGGGGGAERGPTNQKPNRSSRRGEGEGEAIGGKAAEAEELGGNGRAGHSCREDTLGVEGDNKGVLRQAEPKSEQGGELATPARPRGREQCDPDGRPSRGEARSEGGDDGAAEIGEAGVQEEGARAPESRGGRTTNMVGDGGVRREGRSPGSGLGSRGRRRQRHRQRRGRVAGGGGWEVGWREGGGDRPAVGASSLVGGGREGAGSVGMATMAVGVVTGVGGGGVPARRPWGPARWRRWPAGGGGGAGGGAGGGRLPSGGVGLAQSGP</sequence>
<protein>
    <submittedName>
        <fullName evidence="2">Uncharacterized protein</fullName>
    </submittedName>
</protein>
<keyword evidence="3" id="KW-1185">Reference proteome</keyword>
<accession>A0A8T0VKB5</accession>
<dbReference type="AlphaFoldDB" id="A0A8T0VKB5"/>